<sequence length="105" mass="12247">MKMWQKTLFIVFAGLIIFPSAIDLAHVFSGHKHEFCNHYAESHFHEKNIDCELFDFQKNSFSFPPLFTWTPQEPEVSMHPVKGAYLHISTFQKLHFSLRAPPAQV</sequence>
<dbReference type="Proteomes" id="UP000219193">
    <property type="component" value="Unassembled WGS sequence"/>
</dbReference>
<keyword evidence="2" id="KW-1185">Reference proteome</keyword>
<gene>
    <name evidence="1" type="ORF">SAMN06296241_1764</name>
</gene>
<evidence type="ECO:0000313" key="2">
    <source>
        <dbReference type="Proteomes" id="UP000219193"/>
    </source>
</evidence>
<accession>A0A285X4M4</accession>
<name>A0A285X4M4_9FLAO</name>
<proteinExistence type="predicted"/>
<dbReference type="AlphaFoldDB" id="A0A285X4M4"/>
<protein>
    <submittedName>
        <fullName evidence="1">Uncharacterized protein</fullName>
    </submittedName>
</protein>
<organism evidence="1 2">
    <name type="scientific">Salinimicrobium sediminis</name>
    <dbReference type="NCBI Taxonomy" id="1343891"/>
    <lineage>
        <taxon>Bacteria</taxon>
        <taxon>Pseudomonadati</taxon>
        <taxon>Bacteroidota</taxon>
        <taxon>Flavobacteriia</taxon>
        <taxon>Flavobacteriales</taxon>
        <taxon>Flavobacteriaceae</taxon>
        <taxon>Salinimicrobium</taxon>
    </lineage>
</organism>
<dbReference type="RefSeq" id="WP_097056010.1">
    <property type="nucleotide sequence ID" value="NZ_OCMF01000002.1"/>
</dbReference>
<reference evidence="2" key="1">
    <citation type="submission" date="2017-09" db="EMBL/GenBank/DDBJ databases">
        <authorList>
            <person name="Varghese N."/>
            <person name="Submissions S."/>
        </authorList>
    </citation>
    <scope>NUCLEOTIDE SEQUENCE [LARGE SCALE GENOMIC DNA]</scope>
    <source>
        <strain evidence="2">CGMCC 1.12641</strain>
    </source>
</reference>
<dbReference type="OrthoDB" id="1449138at2"/>
<dbReference type="EMBL" id="OCMF01000002">
    <property type="protein sequence ID" value="SOC80218.1"/>
    <property type="molecule type" value="Genomic_DNA"/>
</dbReference>
<evidence type="ECO:0000313" key="1">
    <source>
        <dbReference type="EMBL" id="SOC80218.1"/>
    </source>
</evidence>